<dbReference type="EMBL" id="JADIMV010000036">
    <property type="protein sequence ID" value="MBO8439375.1"/>
    <property type="molecule type" value="Genomic_DNA"/>
</dbReference>
<organism evidence="2 3">
    <name type="scientific">Candidatus Aphodosoma intestinipullorum</name>
    <dbReference type="NCBI Taxonomy" id="2840674"/>
    <lineage>
        <taxon>Bacteria</taxon>
        <taxon>Pseudomonadati</taxon>
        <taxon>Bacteroidota</taxon>
        <taxon>Bacteroidia</taxon>
        <taxon>Bacteroidales</taxon>
        <taxon>Candidatus Aphodosoma</taxon>
    </lineage>
</organism>
<proteinExistence type="predicted"/>
<dbReference type="Pfam" id="PF18911">
    <property type="entry name" value="PKD_4"/>
    <property type="match status" value="1"/>
</dbReference>
<name>A0A940DIN8_9BACT</name>
<evidence type="ECO:0000259" key="1">
    <source>
        <dbReference type="PROSITE" id="PS50093"/>
    </source>
</evidence>
<comment type="caution">
    <text evidence="2">The sequence shown here is derived from an EMBL/GenBank/DDBJ whole genome shotgun (WGS) entry which is preliminary data.</text>
</comment>
<dbReference type="InterPro" id="IPR013783">
    <property type="entry name" value="Ig-like_fold"/>
</dbReference>
<dbReference type="InterPro" id="IPR035986">
    <property type="entry name" value="PKD_dom_sf"/>
</dbReference>
<accession>A0A940DIN8</accession>
<dbReference type="SUPFAM" id="SSF49299">
    <property type="entry name" value="PKD domain"/>
    <property type="match status" value="1"/>
</dbReference>
<dbReference type="InterPro" id="IPR000601">
    <property type="entry name" value="PKD_dom"/>
</dbReference>
<feature type="domain" description="PKD" evidence="1">
    <location>
        <begin position="614"/>
        <end position="666"/>
    </location>
</feature>
<dbReference type="AlphaFoldDB" id="A0A940DIN8"/>
<dbReference type="CDD" id="cd00146">
    <property type="entry name" value="PKD"/>
    <property type="match status" value="1"/>
</dbReference>
<gene>
    <name evidence="2" type="ORF">IAC51_01855</name>
</gene>
<sequence length="1031" mass="113584">MQTKLRLAIAVLFGIISVCGLSAQELPFFDGFEDAGKHGEWTFVHSSSRNKWHIGTATAAQGANSLYVSADGGVTPGYTNDASGIAAYITLQLPAGTYNVSFDYRVVGETDTKGVGLDSLFVYWVTDPNERIAETKGDRPEVLSVYRQQINSVDGTKDPSLWYNTTFQARVRDGSMPVRLTFYWICNSSNIVPPGACIDNIQVWAADAACATPENFTVSHENGAKLMWDETSAGSYQVYYKNNTTGEEQMISGIEGSPYNCSGLDKGVYTFWLRGICGTDTSAWATYSNHVLAVSTDKCINFIDIHNPDVVLAQYGKYGQSAQSNTGVMDFGSSNYRSQHTVHLQQGEYDPMTNGQLLTIPPGELASVRLGNWDGGSEAECLTYNLTVDASNPILIIKYAAVMQNVGHNGEDFKQPRFIIKVTDAQGIPLNETCLSVNYLTGSPTMPPGWNRIPMGGGDDSQYYIEWKNWTTMGMNLSDYIGREVRVYLETGDCGPAPGKGCYGYAYFTMDCVSDKLSGLTCGAHAEEHDTIWAPAGFRYEWVKVTDPTRVLYTDQFFVPQAGDTATYRCRMNFVDPGREACAFELTASLLPRYPAADADYTICRKTVSFTDRSYVFTNNGITDEKCQLMWDFGDGVGFSEEQDPVYEYAEPGTYEVRLLASIDEGMCDSLWVDTITVSADTLKTIDTVYICKGDMVLFGDEYKREAGVYSDTLVNAIGCDSISVLDLRVHDTYADSVICGGDAFVFEGETLILESGTHELTYKNIKSVFGCDSILRLEVSDAITVEAQNPICADDPEAYFTVLTGVADSVRIDLGSEDFSPVTVAITDNVFAMPLDGSVKAGHYTGRFTFYNEFCGESEVTLDFQIMYPSSIIAQRWNDVLAVKNEQYNGGYDFEGASFQWYQNGEPMAGETNSILYLPDTKLDFESEYSVYVVEVSGREGMSCVVQPEQKDVDDIVVVTMNAASKANVAKVKAPEKLTMRVIDLTGIVHGVYEVNEGESQFTLPSTPGVYLLEMSHPSGRREIHKVVVR</sequence>
<reference evidence="2" key="2">
    <citation type="journal article" date="2021" name="PeerJ">
        <title>Extensive microbial diversity within the chicken gut microbiome revealed by metagenomics and culture.</title>
        <authorList>
            <person name="Gilroy R."/>
            <person name="Ravi A."/>
            <person name="Getino M."/>
            <person name="Pursley I."/>
            <person name="Horton D.L."/>
            <person name="Alikhan N.F."/>
            <person name="Baker D."/>
            <person name="Gharbi K."/>
            <person name="Hall N."/>
            <person name="Watson M."/>
            <person name="Adriaenssens E.M."/>
            <person name="Foster-Nyarko E."/>
            <person name="Jarju S."/>
            <person name="Secka A."/>
            <person name="Antonio M."/>
            <person name="Oren A."/>
            <person name="Chaudhuri R.R."/>
            <person name="La Ragione R."/>
            <person name="Hildebrand F."/>
            <person name="Pallen M.J."/>
        </authorList>
    </citation>
    <scope>NUCLEOTIDE SEQUENCE</scope>
    <source>
        <strain evidence="2">3924</strain>
    </source>
</reference>
<protein>
    <submittedName>
        <fullName evidence="2">PKD domain-containing protein</fullName>
    </submittedName>
</protein>
<dbReference type="Gene3D" id="2.60.40.10">
    <property type="entry name" value="Immunoglobulins"/>
    <property type="match status" value="1"/>
</dbReference>
<evidence type="ECO:0000313" key="3">
    <source>
        <dbReference type="Proteomes" id="UP000712007"/>
    </source>
</evidence>
<dbReference type="Proteomes" id="UP000712007">
    <property type="component" value="Unassembled WGS sequence"/>
</dbReference>
<dbReference type="PROSITE" id="PS50093">
    <property type="entry name" value="PKD"/>
    <property type="match status" value="1"/>
</dbReference>
<reference evidence="2" key="1">
    <citation type="submission" date="2020-10" db="EMBL/GenBank/DDBJ databases">
        <authorList>
            <person name="Gilroy R."/>
        </authorList>
    </citation>
    <scope>NUCLEOTIDE SEQUENCE</scope>
    <source>
        <strain evidence="2">3924</strain>
    </source>
</reference>
<evidence type="ECO:0000313" key="2">
    <source>
        <dbReference type="EMBL" id="MBO8439375.1"/>
    </source>
</evidence>